<feature type="domain" description="Nitrite/sulphite reductase 4Fe-4S" evidence="7">
    <location>
        <begin position="79"/>
        <end position="213"/>
    </location>
</feature>
<reference evidence="9 10" key="1">
    <citation type="submission" date="2019-10" db="EMBL/GenBank/DDBJ databases">
        <title>Comparative genomics of sulfur disproportionating microorganisms.</title>
        <authorList>
            <person name="Ward L.M."/>
            <person name="Bertran E."/>
            <person name="Johnston D."/>
        </authorList>
    </citation>
    <scope>NUCLEOTIDE SEQUENCE [LARGE SCALE GENOMIC DNA]</scope>
    <source>
        <strain evidence="9 10">DSM 14055</strain>
    </source>
</reference>
<gene>
    <name evidence="9" type="ORF">GFC01_11395</name>
</gene>
<dbReference type="SUPFAM" id="SSF55124">
    <property type="entry name" value="Nitrite/Sulfite reductase N-terminal domain-like"/>
    <property type="match status" value="1"/>
</dbReference>
<dbReference type="AlphaFoldDB" id="A0A6N7IS26"/>
<feature type="domain" description="Nitrite/Sulfite reductase ferredoxin-like" evidence="8">
    <location>
        <begin position="7"/>
        <end position="69"/>
    </location>
</feature>
<dbReference type="EMBL" id="WHYR01000030">
    <property type="protein sequence ID" value="MQL52852.1"/>
    <property type="molecule type" value="Genomic_DNA"/>
</dbReference>
<name>A0A6N7IS26_9FIRM</name>
<dbReference type="Proteomes" id="UP000441717">
    <property type="component" value="Unassembled WGS sequence"/>
</dbReference>
<evidence type="ECO:0000256" key="1">
    <source>
        <dbReference type="ARBA" id="ARBA00022485"/>
    </source>
</evidence>
<keyword evidence="1" id="KW-0004">4Fe-4S</keyword>
<evidence type="ECO:0000259" key="8">
    <source>
        <dbReference type="Pfam" id="PF03460"/>
    </source>
</evidence>
<proteinExistence type="predicted"/>
<dbReference type="Pfam" id="PF03460">
    <property type="entry name" value="NIR_SIR_ferr"/>
    <property type="match status" value="1"/>
</dbReference>
<sequence>MGEGFFKQKNGLLAVDIAAACGVFTAEQFAGLARLAGKTGARHLKLTTRQTVLVLLPEERAGELAAGLAGLGLKVAPFGNVVRPVKACPGNESLCPRTLGDALELGITLQERFLGRQVPKDFKIAVAGCPRGCTDPFCADFGVIAAGKGVFDVSIGGLAGSQRPRHGDIIARRVPEDKVPDLLEFILERFRGLGQPREKLGRAVERLGLQAFLPPADMLSSPKDDSALDEFTRFLHSEN</sequence>
<dbReference type="PANTHER" id="PTHR32439">
    <property type="entry name" value="FERREDOXIN--NITRITE REDUCTASE, CHLOROPLASTIC"/>
    <property type="match status" value="1"/>
</dbReference>
<evidence type="ECO:0000256" key="6">
    <source>
        <dbReference type="ARBA" id="ARBA00023014"/>
    </source>
</evidence>
<dbReference type="GO" id="GO:0020037">
    <property type="term" value="F:heme binding"/>
    <property type="evidence" value="ECO:0007669"/>
    <property type="project" value="InterPro"/>
</dbReference>
<dbReference type="InterPro" id="IPR036136">
    <property type="entry name" value="Nit/Sulf_reduc_fer-like_dom_sf"/>
</dbReference>
<dbReference type="Gene3D" id="3.90.480.10">
    <property type="entry name" value="Sulfite Reductase Hemoprotein,Domain 2"/>
    <property type="match status" value="1"/>
</dbReference>
<dbReference type="InterPro" id="IPR045854">
    <property type="entry name" value="NO2/SO3_Rdtase_4Fe4S_sf"/>
</dbReference>
<keyword evidence="5" id="KW-0408">Iron</keyword>
<dbReference type="InterPro" id="IPR005117">
    <property type="entry name" value="NiRdtase/SiRdtase_haem-b_fer"/>
</dbReference>
<evidence type="ECO:0000259" key="7">
    <source>
        <dbReference type="Pfam" id="PF01077"/>
    </source>
</evidence>
<dbReference type="GO" id="GO:0046872">
    <property type="term" value="F:metal ion binding"/>
    <property type="evidence" value="ECO:0007669"/>
    <property type="project" value="UniProtKB-KW"/>
</dbReference>
<dbReference type="GO" id="GO:0016491">
    <property type="term" value="F:oxidoreductase activity"/>
    <property type="evidence" value="ECO:0007669"/>
    <property type="project" value="UniProtKB-KW"/>
</dbReference>
<accession>A0A6N7IS26</accession>
<evidence type="ECO:0000313" key="9">
    <source>
        <dbReference type="EMBL" id="MQL52852.1"/>
    </source>
</evidence>
<dbReference type="GO" id="GO:0051539">
    <property type="term" value="F:4 iron, 4 sulfur cluster binding"/>
    <property type="evidence" value="ECO:0007669"/>
    <property type="project" value="UniProtKB-KW"/>
</dbReference>
<keyword evidence="3" id="KW-0479">Metal-binding</keyword>
<keyword evidence="4" id="KW-0560">Oxidoreductase</keyword>
<dbReference type="Pfam" id="PF01077">
    <property type="entry name" value="NIR_SIR"/>
    <property type="match status" value="1"/>
</dbReference>
<dbReference type="OrthoDB" id="9800558at2"/>
<evidence type="ECO:0000256" key="5">
    <source>
        <dbReference type="ARBA" id="ARBA00023004"/>
    </source>
</evidence>
<protein>
    <submittedName>
        <fullName evidence="9">Nitrite reductase</fullName>
    </submittedName>
</protein>
<dbReference type="InterPro" id="IPR006067">
    <property type="entry name" value="NO2/SO3_Rdtase_4Fe4S_dom"/>
</dbReference>
<evidence type="ECO:0000256" key="4">
    <source>
        <dbReference type="ARBA" id="ARBA00023002"/>
    </source>
</evidence>
<evidence type="ECO:0000313" key="10">
    <source>
        <dbReference type="Proteomes" id="UP000441717"/>
    </source>
</evidence>
<dbReference type="RefSeq" id="WP_152947280.1">
    <property type="nucleotide sequence ID" value="NZ_WHYR01000030.1"/>
</dbReference>
<keyword evidence="10" id="KW-1185">Reference proteome</keyword>
<evidence type="ECO:0000256" key="2">
    <source>
        <dbReference type="ARBA" id="ARBA00022617"/>
    </source>
</evidence>
<keyword evidence="6" id="KW-0411">Iron-sulfur</keyword>
<dbReference type="InterPro" id="IPR051329">
    <property type="entry name" value="NIR_SIR_4Fe-4S"/>
</dbReference>
<dbReference type="SUPFAM" id="SSF56014">
    <property type="entry name" value="Nitrite and sulphite reductase 4Fe-4S domain-like"/>
    <property type="match status" value="1"/>
</dbReference>
<keyword evidence="2" id="KW-0349">Heme</keyword>
<dbReference type="Gene3D" id="3.30.413.10">
    <property type="entry name" value="Sulfite Reductase Hemoprotein, domain 1"/>
    <property type="match status" value="1"/>
</dbReference>
<dbReference type="PANTHER" id="PTHR32439:SF9">
    <property type="entry name" value="BLR3264 PROTEIN"/>
    <property type="match status" value="1"/>
</dbReference>
<organism evidence="9 10">
    <name type="scientific">Desulfofundulus thermobenzoicus</name>
    <dbReference type="NCBI Taxonomy" id="29376"/>
    <lineage>
        <taxon>Bacteria</taxon>
        <taxon>Bacillati</taxon>
        <taxon>Bacillota</taxon>
        <taxon>Clostridia</taxon>
        <taxon>Eubacteriales</taxon>
        <taxon>Peptococcaceae</taxon>
        <taxon>Desulfofundulus</taxon>
    </lineage>
</organism>
<comment type="caution">
    <text evidence="9">The sequence shown here is derived from an EMBL/GenBank/DDBJ whole genome shotgun (WGS) entry which is preliminary data.</text>
</comment>
<evidence type="ECO:0000256" key="3">
    <source>
        <dbReference type="ARBA" id="ARBA00022723"/>
    </source>
</evidence>